<accession>A0A514D2X5</accession>
<organism evidence="1">
    <name type="scientific">Leviviridae sp</name>
    <dbReference type="NCBI Taxonomy" id="2027243"/>
    <lineage>
        <taxon>Viruses</taxon>
        <taxon>Riboviria</taxon>
        <taxon>Orthornavirae</taxon>
        <taxon>Lenarviricota</taxon>
        <taxon>Leviviricetes</taxon>
        <taxon>Norzivirales</taxon>
        <taxon>Fiersviridae</taxon>
    </lineage>
</organism>
<evidence type="ECO:0000313" key="1">
    <source>
        <dbReference type="EMBL" id="QDH87929.1"/>
    </source>
</evidence>
<reference evidence="1" key="1">
    <citation type="submission" date="2019-05" db="EMBL/GenBank/DDBJ databases">
        <title>Metatranscriptomic reconstruction reveals RNA viruses with the potential to shape carbon cycling in soil.</title>
        <authorList>
            <person name="Starr E.P."/>
            <person name="Nuccio E."/>
            <person name="Pett-Ridge J."/>
            <person name="Banfield J.F."/>
            <person name="Firestone M.K."/>
        </authorList>
    </citation>
    <scope>NUCLEOTIDE SEQUENCE</scope>
    <source>
        <strain evidence="1">H1_Rhizo_25_scaffold_438</strain>
    </source>
</reference>
<name>A0A514D2X5_9VIRU</name>
<proteinExistence type="predicted"/>
<sequence length="441" mass="49240">MGRRTRPLPYHFGEGSQVLYSFVCPGAPPGTKLKTGFLPVARRTDSYVTVVGSQVTDSESHPISRLKEPGMVDVGGDFFSQKQYVVGLPSNLRLTTGTRFVDVPTLCQEVTFSGPVWPINPSLLSFPLKTLNVSSRTQLEQLGATAVARAKPDNEVLSLSTLLGELAHEGIPRVSLDTWERVIDVARRDKSVKGLPREAASSYLNKEYGFDPVVSDILKFADGIARVERILTQYERDAGRPVRRRYEFPPSLTTTRTVYSSTADVYLSPYNSGYLGPGFANRNVIRVRSTSQRRWFSGAFVYHLPSDYDSRGMIRKFSSRANQLFGLTLTPEVLWDLAPWSWAVDWFSNIGDVLNNVSARTTDGLVMKYGYLMEHTIIRDTYTRENPEQFKNPESRLDGSISLVTETKQRRRANPFGFGVSWEGLSPFQLSIAAALGISRG</sequence>
<dbReference type="EMBL" id="MN033731">
    <property type="protein sequence ID" value="QDH87929.1"/>
    <property type="molecule type" value="Genomic_RNA"/>
</dbReference>
<protein>
    <submittedName>
        <fullName evidence="1">Uncharacterized protein</fullName>
    </submittedName>
</protein>
<gene>
    <name evidence="1" type="ORF">H1Rhizo25438_000001</name>
</gene>